<evidence type="ECO:0000313" key="1">
    <source>
        <dbReference type="EMBL" id="PHV56120.1"/>
    </source>
</evidence>
<dbReference type="AlphaFoldDB" id="A0A2G3NRD9"/>
<organism evidence="1 2">
    <name type="scientific">Streptococcus macedonicus</name>
    <name type="common">Streptococcus gallolyticus macedonicus</name>
    <dbReference type="NCBI Taxonomy" id="59310"/>
    <lineage>
        <taxon>Bacteria</taxon>
        <taxon>Bacillati</taxon>
        <taxon>Bacillota</taxon>
        <taxon>Bacilli</taxon>
        <taxon>Lactobacillales</taxon>
        <taxon>Streptococcaceae</taxon>
        <taxon>Streptococcus</taxon>
    </lineage>
</organism>
<reference evidence="1 2" key="1">
    <citation type="submission" date="2017-10" db="EMBL/GenBank/DDBJ databases">
        <title>Whole-genome sequence of three Streptococcus macedonicus strains isolated from Italian cheeses of the Veneto region.</title>
        <authorList>
            <person name="Treu L."/>
            <person name="De Diego-Diaz B."/>
            <person name="Papadimitriou K."/>
            <person name="Tsakalidou E."/>
            <person name="Corich V."/>
            <person name="Giacomini A."/>
        </authorList>
    </citation>
    <scope>NUCLEOTIDE SEQUENCE [LARGE SCALE GENOMIC DNA]</scope>
    <source>
        <strain evidence="1 2">27MV</strain>
    </source>
</reference>
<comment type="caution">
    <text evidence="1">The sequence shown here is derived from an EMBL/GenBank/DDBJ whole genome shotgun (WGS) entry which is preliminary data.</text>
</comment>
<gene>
    <name evidence="1" type="ORF">CS010_08915</name>
</gene>
<name>A0A2G3NRD9_STRMC</name>
<dbReference type="Proteomes" id="UP000222913">
    <property type="component" value="Unassembled WGS sequence"/>
</dbReference>
<accession>A0A2G3NRD9</accession>
<protein>
    <submittedName>
        <fullName evidence="1">Uncharacterized protein</fullName>
    </submittedName>
</protein>
<proteinExistence type="predicted"/>
<evidence type="ECO:0000313" key="2">
    <source>
        <dbReference type="Proteomes" id="UP000222913"/>
    </source>
</evidence>
<sequence>MSLSDRYKPFNVPDKFNRPLQTKTFPVGYEELYLSFYDFELVKDLIDYWGLLYYQPKKDSELKYAEQFRKQAFKDENHQQNAIKKATRQEARQPFFEELKTKPLKKMSQNARWVAEMLVQTGYAQLVL</sequence>
<dbReference type="RefSeq" id="WP_000058816.1">
    <property type="nucleotide sequence ID" value="NZ_PEBM01000050.1"/>
</dbReference>
<dbReference type="EMBL" id="PEBM01000050">
    <property type="protein sequence ID" value="PHV56120.1"/>
    <property type="molecule type" value="Genomic_DNA"/>
</dbReference>